<dbReference type="SUPFAM" id="SSF56784">
    <property type="entry name" value="HAD-like"/>
    <property type="match status" value="1"/>
</dbReference>
<name>A0A6J4RY76_9ACTN</name>
<dbReference type="Pfam" id="PF02358">
    <property type="entry name" value="Trehalose_PPase"/>
    <property type="match status" value="1"/>
</dbReference>
<evidence type="ECO:0000256" key="2">
    <source>
        <dbReference type="ARBA" id="ARBA00024179"/>
    </source>
</evidence>
<dbReference type="EMBL" id="CADCVO010000172">
    <property type="protein sequence ID" value="CAA9480346.1"/>
    <property type="molecule type" value="Genomic_DNA"/>
</dbReference>
<dbReference type="Gene3D" id="3.30.70.1020">
    <property type="entry name" value="Trehalose-6-phosphate phosphatase related protein, domain 2"/>
    <property type="match status" value="1"/>
</dbReference>
<dbReference type="InterPro" id="IPR036412">
    <property type="entry name" value="HAD-like_sf"/>
</dbReference>
<keyword evidence="3" id="KW-0479">Metal-binding</keyword>
<dbReference type="GO" id="GO:0004805">
    <property type="term" value="F:trehalose-phosphatase activity"/>
    <property type="evidence" value="ECO:0007669"/>
    <property type="project" value="UniProtKB-EC"/>
</dbReference>
<protein>
    <recommendedName>
        <fullName evidence="3">Trehalose 6-phosphate phosphatase</fullName>
        <ecNumber evidence="3">3.1.3.12</ecNumber>
    </recommendedName>
</protein>
<dbReference type="InterPro" id="IPR044651">
    <property type="entry name" value="OTSB-like"/>
</dbReference>
<reference evidence="4" key="1">
    <citation type="submission" date="2020-02" db="EMBL/GenBank/DDBJ databases">
        <authorList>
            <person name="Meier V. D."/>
        </authorList>
    </citation>
    <scope>NUCLEOTIDE SEQUENCE</scope>
    <source>
        <strain evidence="4">AVDCRST_MAG13</strain>
    </source>
</reference>
<comment type="function">
    <text evidence="2 3">Removes the phosphate from trehalose 6-phosphate to produce free trehalose.</text>
</comment>
<accession>A0A6J4RY76</accession>
<dbReference type="NCBIfam" id="TIGR00685">
    <property type="entry name" value="T6PP"/>
    <property type="match status" value="1"/>
</dbReference>
<dbReference type="InterPro" id="IPR003337">
    <property type="entry name" value="Trehalose_PPase"/>
</dbReference>
<evidence type="ECO:0000256" key="3">
    <source>
        <dbReference type="RuleBase" id="RU361117"/>
    </source>
</evidence>
<comment type="similarity">
    <text evidence="3">Belongs to the trehalose phosphatase family.</text>
</comment>
<sequence length="269" mass="28247">MSVAAPLADALAPFLADPSRAAILLDVDGVLAPIVRHADDAHVPEPTRAPLIKVAKGYGFVACVSGRQAAVARRIVSIGSITYVGNHGTEILRGGATEVEIDPEIAAWAERVAAFANAAWSEELDLLRVRSEDKQAIRAFHWRGAPDEAAAEGAVRALAARAEAEGFAVHWGRKVLEVRPPLRMDKGRGVEKLLTGAHMGCALYAGDDVTDLDAFRGLRELVAAGELGSALCVGVRSDETPEPLEEAADVLVDGPIGVRGLLTTLASSV</sequence>
<gene>
    <name evidence="4" type="ORF">AVDCRST_MAG13-1124</name>
</gene>
<dbReference type="UniPathway" id="UPA00299"/>
<dbReference type="PANTHER" id="PTHR43768">
    <property type="entry name" value="TREHALOSE 6-PHOSPHATE PHOSPHATASE"/>
    <property type="match status" value="1"/>
</dbReference>
<proteinExistence type="inferred from homology"/>
<evidence type="ECO:0000256" key="1">
    <source>
        <dbReference type="ARBA" id="ARBA00022801"/>
    </source>
</evidence>
<comment type="catalytic activity">
    <reaction evidence="3">
        <text>alpha,alpha-trehalose 6-phosphate + H2O = alpha,alpha-trehalose + phosphate</text>
        <dbReference type="Rhea" id="RHEA:23420"/>
        <dbReference type="ChEBI" id="CHEBI:15377"/>
        <dbReference type="ChEBI" id="CHEBI:16551"/>
        <dbReference type="ChEBI" id="CHEBI:43474"/>
        <dbReference type="ChEBI" id="CHEBI:58429"/>
        <dbReference type="EC" id="3.1.3.12"/>
    </reaction>
</comment>
<dbReference type="InterPro" id="IPR023214">
    <property type="entry name" value="HAD_sf"/>
</dbReference>
<dbReference type="Gene3D" id="3.40.50.1000">
    <property type="entry name" value="HAD superfamily/HAD-like"/>
    <property type="match status" value="1"/>
</dbReference>
<evidence type="ECO:0000313" key="4">
    <source>
        <dbReference type="EMBL" id="CAA9480346.1"/>
    </source>
</evidence>
<keyword evidence="1 3" id="KW-0378">Hydrolase</keyword>
<organism evidence="4">
    <name type="scientific">uncultured Solirubrobacteraceae bacterium</name>
    <dbReference type="NCBI Taxonomy" id="1162706"/>
    <lineage>
        <taxon>Bacteria</taxon>
        <taxon>Bacillati</taxon>
        <taxon>Actinomycetota</taxon>
        <taxon>Thermoleophilia</taxon>
        <taxon>Solirubrobacterales</taxon>
        <taxon>Solirubrobacteraceae</taxon>
        <taxon>environmental samples</taxon>
    </lineage>
</organism>
<dbReference type="GO" id="GO:0005992">
    <property type="term" value="P:trehalose biosynthetic process"/>
    <property type="evidence" value="ECO:0007669"/>
    <property type="project" value="UniProtKB-UniPathway"/>
</dbReference>
<comment type="pathway">
    <text evidence="3">Glycan biosynthesis; trehalose biosynthesis.</text>
</comment>
<dbReference type="PANTHER" id="PTHR43768:SF3">
    <property type="entry name" value="TREHALOSE 6-PHOSPHATE PHOSPHATASE"/>
    <property type="match status" value="1"/>
</dbReference>
<keyword evidence="3" id="KW-0460">Magnesium</keyword>
<dbReference type="AlphaFoldDB" id="A0A6J4RY76"/>
<dbReference type="GO" id="GO:0046872">
    <property type="term" value="F:metal ion binding"/>
    <property type="evidence" value="ECO:0007669"/>
    <property type="project" value="UniProtKB-KW"/>
</dbReference>
<dbReference type="EC" id="3.1.3.12" evidence="3"/>
<comment type="cofactor">
    <cofactor evidence="3">
        <name>Mg(2+)</name>
        <dbReference type="ChEBI" id="CHEBI:18420"/>
    </cofactor>
</comment>